<evidence type="ECO:0000256" key="4">
    <source>
        <dbReference type="ARBA" id="ARBA00022723"/>
    </source>
</evidence>
<dbReference type="CDD" id="cd09641">
    <property type="entry name" value="Cas3''_I"/>
    <property type="match status" value="1"/>
</dbReference>
<dbReference type="InterPro" id="IPR011545">
    <property type="entry name" value="DEAD/DEAH_box_helicase_dom"/>
</dbReference>
<dbReference type="Gene3D" id="3.40.50.300">
    <property type="entry name" value="P-loop containing nucleotide triphosphate hydrolases"/>
    <property type="match status" value="2"/>
</dbReference>
<gene>
    <name evidence="11" type="ORF">AEL95_08550</name>
</gene>
<organism evidence="11 12">
    <name type="scientific">Lactobacillus crispatus</name>
    <dbReference type="NCBI Taxonomy" id="47770"/>
    <lineage>
        <taxon>Bacteria</taxon>
        <taxon>Bacillati</taxon>
        <taxon>Bacillota</taxon>
        <taxon>Bacilli</taxon>
        <taxon>Lactobacillales</taxon>
        <taxon>Lactobacillaceae</taxon>
        <taxon>Lactobacillus</taxon>
    </lineage>
</organism>
<dbReference type="GO" id="GO:0005829">
    <property type="term" value="C:cytosol"/>
    <property type="evidence" value="ECO:0007669"/>
    <property type="project" value="TreeGrafter"/>
</dbReference>
<comment type="similarity">
    <text evidence="1">In the N-terminal section; belongs to the CRISPR-associated nuclease Cas3-HD family.</text>
</comment>
<evidence type="ECO:0000256" key="9">
    <source>
        <dbReference type="ARBA" id="ARBA00023118"/>
    </source>
</evidence>
<evidence type="ECO:0000259" key="10">
    <source>
        <dbReference type="PROSITE" id="PS51643"/>
    </source>
</evidence>
<evidence type="ECO:0000256" key="7">
    <source>
        <dbReference type="ARBA" id="ARBA00022806"/>
    </source>
</evidence>
<dbReference type="RefSeq" id="WP_060462371.1">
    <property type="nucleotide sequence ID" value="NZ_AP025162.1"/>
</dbReference>
<dbReference type="Pfam" id="PF22590">
    <property type="entry name" value="Cas3-like_C_2"/>
    <property type="match status" value="1"/>
</dbReference>
<dbReference type="SUPFAM" id="SSF52540">
    <property type="entry name" value="P-loop containing nucleoside triphosphate hydrolases"/>
    <property type="match status" value="1"/>
</dbReference>
<dbReference type="PANTHER" id="PTHR47959:SF16">
    <property type="entry name" value="CRISPR-ASSOCIATED NUCLEASE_HELICASE CAS3-RELATED"/>
    <property type="match status" value="1"/>
</dbReference>
<dbReference type="PATRIC" id="fig|47770.28.peg.1185"/>
<keyword evidence="4" id="KW-0479">Metal-binding</keyword>
<dbReference type="AlphaFoldDB" id="A0A125P645"/>
<dbReference type="SUPFAM" id="SSF109604">
    <property type="entry name" value="HD-domain/PDEase-like"/>
    <property type="match status" value="1"/>
</dbReference>
<feature type="domain" description="HD Cas3-type" evidence="10">
    <location>
        <begin position="6"/>
        <end position="201"/>
    </location>
</feature>
<comment type="caution">
    <text evidence="11">The sequence shown here is derived from an EMBL/GenBank/DDBJ whole genome shotgun (WGS) entry which is preliminary data.</text>
</comment>
<dbReference type="GO" id="GO:0003724">
    <property type="term" value="F:RNA helicase activity"/>
    <property type="evidence" value="ECO:0007669"/>
    <property type="project" value="TreeGrafter"/>
</dbReference>
<dbReference type="InterPro" id="IPR054712">
    <property type="entry name" value="Cas3-like_dom"/>
</dbReference>
<evidence type="ECO:0000256" key="6">
    <source>
        <dbReference type="ARBA" id="ARBA00022801"/>
    </source>
</evidence>
<dbReference type="Pfam" id="PF00270">
    <property type="entry name" value="DEAD"/>
    <property type="match status" value="1"/>
</dbReference>
<keyword evidence="9" id="KW-0051">Antiviral defense</keyword>
<dbReference type="InterPro" id="IPR050079">
    <property type="entry name" value="DEAD_box_RNA_helicase"/>
</dbReference>
<dbReference type="PANTHER" id="PTHR47959">
    <property type="entry name" value="ATP-DEPENDENT RNA HELICASE RHLE-RELATED"/>
    <property type="match status" value="1"/>
</dbReference>
<dbReference type="GO" id="GO:0046872">
    <property type="term" value="F:metal ion binding"/>
    <property type="evidence" value="ECO:0007669"/>
    <property type="project" value="UniProtKB-KW"/>
</dbReference>
<dbReference type="GO" id="GO:0016787">
    <property type="term" value="F:hydrolase activity"/>
    <property type="evidence" value="ECO:0007669"/>
    <property type="project" value="UniProtKB-KW"/>
</dbReference>
<sequence length="762" mass="88988">MKKYIAKSNGETLIEHTNNLLDEFNLLKITYPQIFNDSSWKLLQLACVYHDMGKINQRFQQKVLTNRSYDKLEIPHGLLSITMIPFKELRKKYGFNRKQLKVLAYAIAWHHERDFSKVDEQHYQDEINAMVPEEENFDISTLNIDVPLQKPKKVSERYYTLGNRWLINDDIASSKERQIENYHYFQLFVKVKGLLNRIDYAASGHYQVESSPRVNLSQNILENWQQKNSMASWNELQKWTYNHRNENIVVIGQTGEGKTEGALRWLANEKAFYVLPLKSAINAIYNRIADTVFSGDLLQINNSLALLHSDMMAKALDNEKDADYEAFEQLVNEERQWSKQLSIATLDQIFPFVYHYKSYEPSLATLSYSKVVIDEIQMYTPDLLAYIIYGLKQIQKYGGKFEIMTATLAPFIVDLMKETNLNFVQPDHPFLDPNVNHRHKVQVIHADLTVDDILKLNRNGKTLVICNTVNKAVELYQDLRERNIDAHLIHSRFIRHDRDVKEKEISVFGKSDNHKSGIWIGTQVVEASLDIDFDLLITELSELNGLFQRMGRCYRRRNYKGKKPNVYVFDGGEHAPHGIRKGNKSVVDWQMFEISKQAIVNISGYLSEQDKLDLINKNYTSDKVSDFVNQVKDDMAYLHATENLRPDKSKIKQIFRNIQNIDVIPEEVYLKNKDEINDNLNILRNRKIIPDKKKLIEAKENLKDWLVSVPSYLIKNNADFVKNKQMKGLGFYLLSKEYHYDSETGLSFNRIESKSDEDDNFF</sequence>
<accession>A0A125P645</accession>
<evidence type="ECO:0000313" key="11">
    <source>
        <dbReference type="EMBL" id="KWU03286.1"/>
    </source>
</evidence>
<dbReference type="InterPro" id="IPR006483">
    <property type="entry name" value="CRISPR-assoc_Cas3_HD"/>
</dbReference>
<dbReference type="Gene3D" id="1.10.3210.30">
    <property type="match status" value="1"/>
</dbReference>
<dbReference type="GO" id="GO:0051607">
    <property type="term" value="P:defense response to virus"/>
    <property type="evidence" value="ECO:0007669"/>
    <property type="project" value="UniProtKB-KW"/>
</dbReference>
<dbReference type="InterPro" id="IPR006474">
    <property type="entry name" value="Helicase_Cas3_CRISPR-ass_core"/>
</dbReference>
<dbReference type="InterPro" id="IPR027417">
    <property type="entry name" value="P-loop_NTPase"/>
</dbReference>
<dbReference type="GO" id="GO:0004518">
    <property type="term" value="F:nuclease activity"/>
    <property type="evidence" value="ECO:0007669"/>
    <property type="project" value="UniProtKB-KW"/>
</dbReference>
<evidence type="ECO:0000256" key="3">
    <source>
        <dbReference type="ARBA" id="ARBA00022722"/>
    </source>
</evidence>
<reference evidence="11 12" key="1">
    <citation type="journal article" date="2016" name="Microbiology (Mosc.)">
        <title>Comparison of Lactobacillus crispatus isolates from Lactobacillus-dominated vaginal microbiomes with isolates from microbiomes containing bacterial vaginosis-associated bacteria.</title>
        <authorList>
            <person name="Abdelmaksoud A.A."/>
            <person name="Koparde V.N."/>
            <person name="Sheth N.U."/>
            <person name="Serrano M.G."/>
            <person name="Glascock A.L."/>
            <person name="Fettweis J.M."/>
            <person name="Strauss Iii J.F."/>
            <person name="Buck G.A."/>
            <person name="Jefferson K.K."/>
        </authorList>
    </citation>
    <scope>NUCLEOTIDE SEQUENCE [LARGE SCALE GENOMIC DNA]</scope>
    <source>
        <strain evidence="11 12">VMC3</strain>
    </source>
</reference>
<name>A0A125P645_9LACO</name>
<dbReference type="Proteomes" id="UP000067598">
    <property type="component" value="Unassembled WGS sequence"/>
</dbReference>
<proteinExistence type="inferred from homology"/>
<comment type="similarity">
    <text evidence="2">In the central section; belongs to the CRISPR-associated helicase Cas3 family.</text>
</comment>
<evidence type="ECO:0000256" key="1">
    <source>
        <dbReference type="ARBA" id="ARBA00006847"/>
    </source>
</evidence>
<keyword evidence="3" id="KW-0540">Nuclease</keyword>
<keyword evidence="6" id="KW-0378">Hydrolase</keyword>
<protein>
    <recommendedName>
        <fullName evidence="10">HD Cas3-type domain-containing protein</fullName>
    </recommendedName>
</protein>
<dbReference type="Pfam" id="PF18019">
    <property type="entry name" value="Cas3_HD"/>
    <property type="match status" value="1"/>
</dbReference>
<keyword evidence="5" id="KW-0547">Nucleotide-binding</keyword>
<dbReference type="PROSITE" id="PS51643">
    <property type="entry name" value="HD_CAS3"/>
    <property type="match status" value="1"/>
</dbReference>
<dbReference type="GO" id="GO:0005524">
    <property type="term" value="F:ATP binding"/>
    <property type="evidence" value="ECO:0007669"/>
    <property type="project" value="UniProtKB-KW"/>
</dbReference>
<dbReference type="InterPro" id="IPR038257">
    <property type="entry name" value="CRISPR-assoc_Cas3_HD_sf"/>
</dbReference>
<keyword evidence="8" id="KW-0067">ATP-binding</keyword>
<dbReference type="NCBIfam" id="TIGR01596">
    <property type="entry name" value="cas3_HD"/>
    <property type="match status" value="1"/>
</dbReference>
<evidence type="ECO:0000313" key="12">
    <source>
        <dbReference type="Proteomes" id="UP000067598"/>
    </source>
</evidence>
<evidence type="ECO:0000256" key="2">
    <source>
        <dbReference type="ARBA" id="ARBA00009046"/>
    </source>
</evidence>
<dbReference type="EMBL" id="LJGP01000036">
    <property type="protein sequence ID" value="KWU03286.1"/>
    <property type="molecule type" value="Genomic_DNA"/>
</dbReference>
<evidence type="ECO:0000256" key="5">
    <source>
        <dbReference type="ARBA" id="ARBA00022741"/>
    </source>
</evidence>
<dbReference type="NCBIfam" id="TIGR01587">
    <property type="entry name" value="cas3_core"/>
    <property type="match status" value="1"/>
</dbReference>
<keyword evidence="7" id="KW-0347">Helicase</keyword>
<evidence type="ECO:0000256" key="8">
    <source>
        <dbReference type="ARBA" id="ARBA00022840"/>
    </source>
</evidence>
<dbReference type="GO" id="GO:0003676">
    <property type="term" value="F:nucleic acid binding"/>
    <property type="evidence" value="ECO:0007669"/>
    <property type="project" value="InterPro"/>
</dbReference>